<accession>A0A9K3KHY3</accession>
<name>A0A9K3KHY3_9STRA</name>
<feature type="compositionally biased region" description="Low complexity" evidence="1">
    <location>
        <begin position="11"/>
        <end position="23"/>
    </location>
</feature>
<sequence length="109" mass="10925">MPRLVGRSSGTAPPATAIAQSAAAPPPAPTAHAHTADLGNTLALASNAQFVPAPAANDPSPPLMDAAPSPVVPADNPYTAEQLVVIESIAEEASSMFCVGATFNSHEEL</sequence>
<proteinExistence type="predicted"/>
<evidence type="ECO:0000313" key="2">
    <source>
        <dbReference type="EMBL" id="KAG7343957.1"/>
    </source>
</evidence>
<dbReference type="EMBL" id="JAGRRH010000023">
    <property type="protein sequence ID" value="KAG7343957.1"/>
    <property type="molecule type" value="Genomic_DNA"/>
</dbReference>
<reference evidence="2" key="2">
    <citation type="submission" date="2021-04" db="EMBL/GenBank/DDBJ databases">
        <authorList>
            <person name="Podell S."/>
        </authorList>
    </citation>
    <scope>NUCLEOTIDE SEQUENCE</scope>
    <source>
        <strain evidence="2">Hildebrandi</strain>
    </source>
</reference>
<gene>
    <name evidence="2" type="ORF">IV203_021965</name>
</gene>
<dbReference type="Proteomes" id="UP000693970">
    <property type="component" value="Unassembled WGS sequence"/>
</dbReference>
<keyword evidence="3" id="KW-1185">Reference proteome</keyword>
<comment type="caution">
    <text evidence="2">The sequence shown here is derived from an EMBL/GenBank/DDBJ whole genome shotgun (WGS) entry which is preliminary data.</text>
</comment>
<organism evidence="2 3">
    <name type="scientific">Nitzschia inconspicua</name>
    <dbReference type="NCBI Taxonomy" id="303405"/>
    <lineage>
        <taxon>Eukaryota</taxon>
        <taxon>Sar</taxon>
        <taxon>Stramenopiles</taxon>
        <taxon>Ochrophyta</taxon>
        <taxon>Bacillariophyta</taxon>
        <taxon>Bacillariophyceae</taxon>
        <taxon>Bacillariophycidae</taxon>
        <taxon>Bacillariales</taxon>
        <taxon>Bacillariaceae</taxon>
        <taxon>Nitzschia</taxon>
    </lineage>
</organism>
<evidence type="ECO:0000256" key="1">
    <source>
        <dbReference type="SAM" id="MobiDB-lite"/>
    </source>
</evidence>
<reference evidence="2" key="1">
    <citation type="journal article" date="2021" name="Sci. Rep.">
        <title>Diploid genomic architecture of Nitzschia inconspicua, an elite biomass production diatom.</title>
        <authorList>
            <person name="Oliver A."/>
            <person name="Podell S."/>
            <person name="Pinowska A."/>
            <person name="Traller J.C."/>
            <person name="Smith S.R."/>
            <person name="McClure R."/>
            <person name="Beliaev A."/>
            <person name="Bohutskyi P."/>
            <person name="Hill E.A."/>
            <person name="Rabines A."/>
            <person name="Zheng H."/>
            <person name="Allen L.Z."/>
            <person name="Kuo A."/>
            <person name="Grigoriev I.V."/>
            <person name="Allen A.E."/>
            <person name="Hazlebeck D."/>
            <person name="Allen E.E."/>
        </authorList>
    </citation>
    <scope>NUCLEOTIDE SEQUENCE</scope>
    <source>
        <strain evidence="2">Hildebrandi</strain>
    </source>
</reference>
<dbReference type="AlphaFoldDB" id="A0A9K3KHY3"/>
<feature type="region of interest" description="Disordered" evidence="1">
    <location>
        <begin position="1"/>
        <end position="34"/>
    </location>
</feature>
<evidence type="ECO:0000313" key="3">
    <source>
        <dbReference type="Proteomes" id="UP000693970"/>
    </source>
</evidence>
<protein>
    <submittedName>
        <fullName evidence="2">Uncharacterized protein</fullName>
    </submittedName>
</protein>